<name>A0ABT2YDG0_9BURK</name>
<dbReference type="InterPro" id="IPR014030">
    <property type="entry name" value="Ketoacyl_synth_N"/>
</dbReference>
<organism evidence="2 3">
    <name type="scientific">Roseateles oligotrophus</name>
    <dbReference type="NCBI Taxonomy" id="1769250"/>
    <lineage>
        <taxon>Bacteria</taxon>
        <taxon>Pseudomonadati</taxon>
        <taxon>Pseudomonadota</taxon>
        <taxon>Betaproteobacteria</taxon>
        <taxon>Burkholderiales</taxon>
        <taxon>Sphaerotilaceae</taxon>
        <taxon>Roseateles</taxon>
    </lineage>
</organism>
<comment type="caution">
    <text evidence="2">The sequence shown here is derived from an EMBL/GenBank/DDBJ whole genome shotgun (WGS) entry which is preliminary data.</text>
</comment>
<evidence type="ECO:0000313" key="2">
    <source>
        <dbReference type="EMBL" id="MCV2368068.1"/>
    </source>
</evidence>
<proteinExistence type="predicted"/>
<sequence length="258" mass="27496">MPTRFWIEQWAAWAPGIESQVQWRQWLAAPSFPISDGVAPLAEMPAMMRRRIEPLGRAALQTAYALQATETATAAIDSCPVVFASRWGELARSVGMLEQLALGQPLSPTAFSLSVHNAIGALYSIARHDRANYLAVSAGEHSAEAGFAEAQGLLADGATAVLLVYFDAPLPASFAQFSATATPGQQFLHAWACLLRPAGTASQAAKGQGLLNLQACRQALIAQGRAPELGADLKTLEFLIGDAATLNHGRWCWTRDAG</sequence>
<dbReference type="Pfam" id="PF13723">
    <property type="entry name" value="Ketoacyl-synt_2"/>
    <property type="match status" value="1"/>
</dbReference>
<evidence type="ECO:0000313" key="3">
    <source>
        <dbReference type="Proteomes" id="UP001209701"/>
    </source>
</evidence>
<dbReference type="EMBL" id="JAJIRN010000003">
    <property type="protein sequence ID" value="MCV2368068.1"/>
    <property type="molecule type" value="Genomic_DNA"/>
</dbReference>
<dbReference type="Proteomes" id="UP001209701">
    <property type="component" value="Unassembled WGS sequence"/>
</dbReference>
<feature type="domain" description="Beta-ketoacyl synthase-like N-terminal" evidence="1">
    <location>
        <begin position="23"/>
        <end position="253"/>
    </location>
</feature>
<dbReference type="RefSeq" id="WP_263570685.1">
    <property type="nucleotide sequence ID" value="NZ_JAJIRN010000003.1"/>
</dbReference>
<accession>A0ABT2YDG0</accession>
<protein>
    <submittedName>
        <fullName evidence="2">Beta-ketoacyl synthase chain length factor</fullName>
    </submittedName>
</protein>
<evidence type="ECO:0000259" key="1">
    <source>
        <dbReference type="Pfam" id="PF13723"/>
    </source>
</evidence>
<reference evidence="2 3" key="1">
    <citation type="submission" date="2021-11" db="EMBL/GenBank/DDBJ databases">
        <authorList>
            <person name="Liang Q."/>
            <person name="Mou H."/>
            <person name="Liu Z."/>
        </authorList>
    </citation>
    <scope>NUCLEOTIDE SEQUENCE [LARGE SCALE GENOMIC DNA]</scope>
    <source>
        <strain evidence="2 3">CHU3</strain>
    </source>
</reference>
<gene>
    <name evidence="2" type="ORF">LNV07_08145</name>
</gene>
<keyword evidence="3" id="KW-1185">Reference proteome</keyword>